<name>X8CJ84_MYCXE</name>
<dbReference type="AlphaFoldDB" id="X8CJ84"/>
<dbReference type="GO" id="GO:0004022">
    <property type="term" value="F:alcohol dehydrogenase (NAD+) activity"/>
    <property type="evidence" value="ECO:0007669"/>
    <property type="project" value="UniProtKB-EC"/>
</dbReference>
<dbReference type="EMBL" id="JAOB01000029">
    <property type="protein sequence ID" value="EUA56442.1"/>
    <property type="molecule type" value="Genomic_DNA"/>
</dbReference>
<comment type="caution">
    <text evidence="6">The sequence shown here is derived from an EMBL/GenBank/DDBJ whole genome shotgun (WGS) entry which is preliminary data.</text>
</comment>
<gene>
    <name evidence="6" type="primary">adhD2</name>
    <name evidence="6" type="ORF">I553_8490</name>
</gene>
<protein>
    <submittedName>
        <fullName evidence="6">Alcohol dehydrogenase B domain protein</fullName>
        <ecNumber evidence="6">1.1.1.1</ecNumber>
    </submittedName>
</protein>
<evidence type="ECO:0000313" key="6">
    <source>
        <dbReference type="EMBL" id="EUA56442.1"/>
    </source>
</evidence>
<evidence type="ECO:0000256" key="1">
    <source>
        <dbReference type="ARBA" id="ARBA00001947"/>
    </source>
</evidence>
<keyword evidence="3" id="KW-0479">Metal-binding</keyword>
<evidence type="ECO:0000256" key="5">
    <source>
        <dbReference type="ARBA" id="ARBA00023002"/>
    </source>
</evidence>
<proteinExistence type="inferred from homology"/>
<dbReference type="GO" id="GO:0046872">
    <property type="term" value="F:metal ion binding"/>
    <property type="evidence" value="ECO:0007669"/>
    <property type="project" value="UniProtKB-KW"/>
</dbReference>
<dbReference type="PANTHER" id="PTHR43350">
    <property type="entry name" value="NAD-DEPENDENT ALCOHOL DEHYDROGENASE"/>
    <property type="match status" value="1"/>
</dbReference>
<dbReference type="SUPFAM" id="SSF50129">
    <property type="entry name" value="GroES-like"/>
    <property type="match status" value="1"/>
</dbReference>
<dbReference type="Gene3D" id="3.40.50.720">
    <property type="entry name" value="NAD(P)-binding Rossmann-like Domain"/>
    <property type="match status" value="1"/>
</dbReference>
<dbReference type="InterPro" id="IPR011032">
    <property type="entry name" value="GroES-like_sf"/>
</dbReference>
<dbReference type="EC" id="1.1.1.1" evidence="6"/>
<comment type="similarity">
    <text evidence="2">Belongs to the zinc-containing alcohol dehydrogenase family.</text>
</comment>
<dbReference type="PATRIC" id="fig|1299334.3.peg.2591"/>
<sequence length="128" mass="14140">MRELTRGVMADRVVLTAGVVHVDLIPLAMMLTRKGGTCVLTGITPTSETMVPLQLQDMVFWGKQLKGVPYGGMNPRTAMPMLLSLYAAGALKLDELVTRRYRLDEINVAIADLREGRNIRGIIEFPNV</sequence>
<evidence type="ECO:0000256" key="4">
    <source>
        <dbReference type="ARBA" id="ARBA00022833"/>
    </source>
</evidence>
<reference evidence="6" key="1">
    <citation type="submission" date="2014-01" db="EMBL/GenBank/DDBJ databases">
        <authorList>
            <person name="Brown-Elliot B."/>
            <person name="Wallace R."/>
            <person name="Lenaerts A."/>
            <person name="Ordway D."/>
            <person name="DeGroote M.A."/>
            <person name="Parker T."/>
            <person name="Sizemore C."/>
            <person name="Tallon L.J."/>
            <person name="Sadzewicz L.K."/>
            <person name="Sengamalay N."/>
            <person name="Fraser C.M."/>
            <person name="Hine E."/>
            <person name="Shefchek K.A."/>
            <person name="Das S.P."/>
            <person name="Tettelin H."/>
        </authorList>
    </citation>
    <scope>NUCLEOTIDE SEQUENCE [LARGE SCALE GENOMIC DNA]</scope>
    <source>
        <strain evidence="6">4042</strain>
    </source>
</reference>
<keyword evidence="5 6" id="KW-0560">Oxidoreductase</keyword>
<evidence type="ECO:0000256" key="3">
    <source>
        <dbReference type="ARBA" id="ARBA00022723"/>
    </source>
</evidence>
<accession>X8CJ84</accession>
<dbReference type="SUPFAM" id="SSF51735">
    <property type="entry name" value="NAD(P)-binding Rossmann-fold domains"/>
    <property type="match status" value="1"/>
</dbReference>
<comment type="cofactor">
    <cofactor evidence="1">
        <name>Zn(2+)</name>
        <dbReference type="ChEBI" id="CHEBI:29105"/>
    </cofactor>
</comment>
<dbReference type="Gene3D" id="3.90.180.10">
    <property type="entry name" value="Medium-chain alcohol dehydrogenases, catalytic domain"/>
    <property type="match status" value="1"/>
</dbReference>
<organism evidence="6">
    <name type="scientific">Mycobacterium xenopi 4042</name>
    <dbReference type="NCBI Taxonomy" id="1299334"/>
    <lineage>
        <taxon>Bacteria</taxon>
        <taxon>Bacillati</taxon>
        <taxon>Actinomycetota</taxon>
        <taxon>Actinomycetes</taxon>
        <taxon>Mycobacteriales</taxon>
        <taxon>Mycobacteriaceae</taxon>
        <taxon>Mycobacterium</taxon>
    </lineage>
</organism>
<dbReference type="PANTHER" id="PTHR43350:SF17">
    <property type="entry name" value="NAD-DEPENDENT ALCOHOL DEHYDROGENASE"/>
    <property type="match status" value="1"/>
</dbReference>
<keyword evidence="4" id="KW-0862">Zinc</keyword>
<evidence type="ECO:0000256" key="2">
    <source>
        <dbReference type="ARBA" id="ARBA00008072"/>
    </source>
</evidence>
<dbReference type="InterPro" id="IPR036291">
    <property type="entry name" value="NAD(P)-bd_dom_sf"/>
</dbReference>